<dbReference type="InterPro" id="IPR043129">
    <property type="entry name" value="ATPase_NBD"/>
</dbReference>
<feature type="region of interest" description="Disordered" evidence="1">
    <location>
        <begin position="724"/>
        <end position="886"/>
    </location>
</feature>
<reference evidence="2 3" key="1">
    <citation type="submission" date="2023-09" db="EMBL/GenBank/DDBJ databases">
        <title>Thioclava shenzhenensis sp. nov., a multidrug resistant bacteria-antagonizing species isolated from coastal seawater.</title>
        <authorList>
            <person name="Long M."/>
        </authorList>
    </citation>
    <scope>NUCLEOTIDE SEQUENCE [LARGE SCALE GENOMIC DNA]</scope>
    <source>
        <strain evidence="2 3">FTW29</strain>
    </source>
</reference>
<proteinExistence type="predicted"/>
<feature type="compositionally biased region" description="Polar residues" evidence="1">
    <location>
        <begin position="610"/>
        <end position="621"/>
    </location>
</feature>
<feature type="compositionally biased region" description="Basic and acidic residues" evidence="1">
    <location>
        <begin position="786"/>
        <end position="809"/>
    </location>
</feature>
<feature type="compositionally biased region" description="Polar residues" evidence="1">
    <location>
        <begin position="628"/>
        <end position="637"/>
    </location>
</feature>
<feature type="compositionally biased region" description="Low complexity" evidence="1">
    <location>
        <begin position="857"/>
        <end position="870"/>
    </location>
</feature>
<dbReference type="RefSeq" id="WP_406720485.1">
    <property type="nucleotide sequence ID" value="NZ_CP135443.1"/>
</dbReference>
<feature type="compositionally biased region" description="Low complexity" evidence="1">
    <location>
        <begin position="823"/>
        <end position="841"/>
    </location>
</feature>
<feature type="compositionally biased region" description="Polar residues" evidence="1">
    <location>
        <begin position="587"/>
        <end position="601"/>
    </location>
</feature>
<feature type="region of interest" description="Disordered" evidence="1">
    <location>
        <begin position="587"/>
        <end position="672"/>
    </location>
</feature>
<evidence type="ECO:0000313" key="3">
    <source>
        <dbReference type="Proteomes" id="UP001623290"/>
    </source>
</evidence>
<feature type="region of interest" description="Disordered" evidence="1">
    <location>
        <begin position="899"/>
        <end position="954"/>
    </location>
</feature>
<feature type="compositionally biased region" description="Basic and acidic residues" evidence="1">
    <location>
        <begin position="468"/>
        <end position="493"/>
    </location>
</feature>
<feature type="region of interest" description="Disordered" evidence="1">
    <location>
        <begin position="402"/>
        <end position="555"/>
    </location>
</feature>
<dbReference type="EMBL" id="CP135443">
    <property type="protein sequence ID" value="WRY33056.1"/>
    <property type="molecule type" value="Genomic_DNA"/>
</dbReference>
<evidence type="ECO:0000256" key="1">
    <source>
        <dbReference type="SAM" id="MobiDB-lite"/>
    </source>
</evidence>
<gene>
    <name evidence="2" type="ORF">RPE78_10145</name>
</gene>
<feature type="compositionally biased region" description="Low complexity" evidence="1">
    <location>
        <begin position="899"/>
        <end position="917"/>
    </location>
</feature>
<accession>A0ABZ1DXT6</accession>
<evidence type="ECO:0000313" key="2">
    <source>
        <dbReference type="EMBL" id="WRY33056.1"/>
    </source>
</evidence>
<dbReference type="Gene3D" id="3.30.420.380">
    <property type="match status" value="1"/>
</dbReference>
<protein>
    <recommendedName>
        <fullName evidence="4">Type IV pilus biogenesis protein PilP</fullName>
    </recommendedName>
</protein>
<keyword evidence="3" id="KW-1185">Reference proteome</keyword>
<organism evidence="2 3">
    <name type="scientific">Thioclava litoralis</name>
    <dbReference type="NCBI Taxonomy" id="3076557"/>
    <lineage>
        <taxon>Bacteria</taxon>
        <taxon>Pseudomonadati</taxon>
        <taxon>Pseudomonadota</taxon>
        <taxon>Alphaproteobacteria</taxon>
        <taxon>Rhodobacterales</taxon>
        <taxon>Paracoccaceae</taxon>
        <taxon>Thioclava</taxon>
    </lineage>
</organism>
<dbReference type="Proteomes" id="UP001623290">
    <property type="component" value="Chromosome"/>
</dbReference>
<feature type="compositionally biased region" description="Low complexity" evidence="1">
    <location>
        <begin position="740"/>
        <end position="785"/>
    </location>
</feature>
<feature type="compositionally biased region" description="Basic and acidic residues" evidence="1">
    <location>
        <begin position="335"/>
        <end position="346"/>
    </location>
</feature>
<sequence length="1028" mass="108019">MKPQFALNFSAENVSLLERHQYGWSEHGQVSIGDAETLESEMSKLRAKAVQLGGQGFTTKLAIPATQILYTAVHAPGPTIAERRRQIEAALIDMTPYPVSDLVFDWSGPGKTVHVAVIARDTLREAEDFAETHGMRPVSFVAIPKGEEFVGEPWFGMTTFAPDYLAQGEHVQPDTDAMVICTPEDGAAAFAAAAARAAQNDQLMAEQAAREAEEAAYTSADIPPAQDPAPQPPEPEQPEPELPTPDLPEPDLPAPELPPAEDLPAPDYPPQELPQPAPPQPELPVPPAEPESPAPSEFTTPAAPQWQDAPEDSPPPPSLAEELAEYGQEPADEPWQDRQWDDRDFGTESGPYAEDEDGFAQTPSMSAPAAPQNQWHNNGSDRISIPESDLDRLRAEFGVDRPEELPGSEAPLSAHMSEGTAAGAGPTRKLSGARRDMPVSGQAAGPALYAERETAEPRHSAADLVAQSEHRDSRAAGRKDKPARKEGALRKPVADPAFDTPAVSRRPLAEDSPPLSGARDGRDRISITARVGTTPPSAEDETDAPTRDLGDTIGGKPRYLGLILTGALILVLAIIAMLMGGEDTTDPAQTDVSATEQQALSPTALAEAGSEQTSTAESTPAQGVPAVQPQTSPTGTGQEAAAQALTGHVDTLSTPPKRDPEPTAPAAPPPYNQLARVQADGTVTPTPEGVLMPGKFMLVAGKPDRLPRARPEDVKFAYSEATGKPMPYQAPALKGKTPKARPAAVEKAAQAAQDKPASAAAPEATAAPVADTKTAPPTPTTPDAKPLAKPEQVKEQTKAEASQDAKAAEEAPVEQARAVVNDPRLSSASPLRARPAAVADAAKAEADRRAAEEKAAQDAQAAMASATDQAVTVSRRPMGRPQNFSSAVQSALAAAMANRPAEAAPAPKAPAAPKAAPKPAPVQTARSAPTAPEADDEPEAKAAPNMPTAASVAKAATDDNAIRLNQVNLIGVYGSQSNRRALLRMPNGRFVKVQIGDRFDGGQVTAINDKSLTYQKGSKAYRINLIDG</sequence>
<feature type="compositionally biased region" description="Pro residues" evidence="1">
    <location>
        <begin position="225"/>
        <end position="258"/>
    </location>
</feature>
<dbReference type="SUPFAM" id="SSF53067">
    <property type="entry name" value="Actin-like ATPase domain"/>
    <property type="match status" value="1"/>
</dbReference>
<name>A0ABZ1DXT6_9RHOB</name>
<feature type="compositionally biased region" description="Polar residues" evidence="1">
    <location>
        <begin position="361"/>
        <end position="381"/>
    </location>
</feature>
<feature type="compositionally biased region" description="Basic and acidic residues" evidence="1">
    <location>
        <begin position="842"/>
        <end position="856"/>
    </location>
</feature>
<feature type="compositionally biased region" description="Pro residues" evidence="1">
    <location>
        <begin position="662"/>
        <end position="671"/>
    </location>
</feature>
<feature type="compositionally biased region" description="Basic and acidic residues" evidence="1">
    <location>
        <begin position="450"/>
        <end position="461"/>
    </location>
</feature>
<evidence type="ECO:0008006" key="4">
    <source>
        <dbReference type="Google" id="ProtNLM"/>
    </source>
</evidence>
<feature type="region of interest" description="Disordered" evidence="1">
    <location>
        <begin position="204"/>
        <end position="389"/>
    </location>
</feature>
<feature type="compositionally biased region" description="Pro residues" evidence="1">
    <location>
        <begin position="266"/>
        <end position="293"/>
    </location>
</feature>